<dbReference type="EMBL" id="RSCJ01000002">
    <property type="protein sequence ID" value="RUR85898.1"/>
    <property type="molecule type" value="Genomic_DNA"/>
</dbReference>
<gene>
    <name evidence="2" type="ORF">PCC6912_07230</name>
</gene>
<evidence type="ECO:0000256" key="1">
    <source>
        <dbReference type="SAM" id="MobiDB-lite"/>
    </source>
</evidence>
<name>A0A3S1A240_CHLFR</name>
<dbReference type="AlphaFoldDB" id="A0A3S1A240"/>
<feature type="compositionally biased region" description="Polar residues" evidence="1">
    <location>
        <begin position="47"/>
        <end position="59"/>
    </location>
</feature>
<proteinExistence type="predicted"/>
<protein>
    <submittedName>
        <fullName evidence="2">Uncharacterized protein</fullName>
    </submittedName>
</protein>
<reference evidence="2 3" key="1">
    <citation type="journal article" date="2019" name="Genome Biol. Evol.">
        <title>Day and night: Metabolic profiles and evolutionary relationships of six axenic non-marine cyanobacteria.</title>
        <authorList>
            <person name="Will S.E."/>
            <person name="Henke P."/>
            <person name="Boedeker C."/>
            <person name="Huang S."/>
            <person name="Brinkmann H."/>
            <person name="Rohde M."/>
            <person name="Jarek M."/>
            <person name="Friedl T."/>
            <person name="Seufert S."/>
            <person name="Schumacher M."/>
            <person name="Overmann J."/>
            <person name="Neumann-Schaal M."/>
            <person name="Petersen J."/>
        </authorList>
    </citation>
    <scope>NUCLEOTIDE SEQUENCE [LARGE SCALE GENOMIC DNA]</scope>
    <source>
        <strain evidence="2 3">PCC 6912</strain>
    </source>
</reference>
<comment type="caution">
    <text evidence="2">The sequence shown here is derived from an EMBL/GenBank/DDBJ whole genome shotgun (WGS) entry which is preliminary data.</text>
</comment>
<sequence>MYALTKKGRRQKAEGMSTKLLFTAERNKGIKFPMSKAQRLPRMEGSESPSEWNLLLSTS</sequence>
<evidence type="ECO:0000313" key="3">
    <source>
        <dbReference type="Proteomes" id="UP000268857"/>
    </source>
</evidence>
<evidence type="ECO:0000313" key="2">
    <source>
        <dbReference type="EMBL" id="RUR85898.1"/>
    </source>
</evidence>
<accession>A0A3S1A240</accession>
<dbReference type="Proteomes" id="UP000268857">
    <property type="component" value="Unassembled WGS sequence"/>
</dbReference>
<organism evidence="2 3">
    <name type="scientific">Chlorogloeopsis fritschii PCC 6912</name>
    <dbReference type="NCBI Taxonomy" id="211165"/>
    <lineage>
        <taxon>Bacteria</taxon>
        <taxon>Bacillati</taxon>
        <taxon>Cyanobacteriota</taxon>
        <taxon>Cyanophyceae</taxon>
        <taxon>Nostocales</taxon>
        <taxon>Chlorogloeopsidaceae</taxon>
        <taxon>Chlorogloeopsis</taxon>
    </lineage>
</organism>
<feature type="region of interest" description="Disordered" evidence="1">
    <location>
        <begin position="37"/>
        <end position="59"/>
    </location>
</feature>
<keyword evidence="3" id="KW-1185">Reference proteome</keyword>